<evidence type="ECO:0000313" key="3">
    <source>
        <dbReference type="Proteomes" id="UP000026915"/>
    </source>
</evidence>
<proteinExistence type="predicted"/>
<gene>
    <name evidence="2" type="ORF">TCM_018314</name>
</gene>
<protein>
    <recommendedName>
        <fullName evidence="1">Retrotransposon gag domain-containing protein</fullName>
    </recommendedName>
</protein>
<dbReference type="Gramene" id="EOY03341">
    <property type="protein sequence ID" value="EOY03341"/>
    <property type="gene ID" value="TCM_018314"/>
</dbReference>
<dbReference type="HOGENOM" id="CLU_1035918_0_0_1"/>
<dbReference type="Pfam" id="PF03732">
    <property type="entry name" value="Retrotrans_gag"/>
    <property type="match status" value="1"/>
</dbReference>
<dbReference type="EMBL" id="CM001882">
    <property type="protein sequence ID" value="EOY03341.1"/>
    <property type="molecule type" value="Genomic_DNA"/>
</dbReference>
<dbReference type="AlphaFoldDB" id="A0A061EEH9"/>
<evidence type="ECO:0000259" key="1">
    <source>
        <dbReference type="Pfam" id="PF03732"/>
    </source>
</evidence>
<sequence length="269" mass="30818">MECICLALGFSTHKSIELVGFKLKNVARIWFLSLKRSRLSRLASMTWEEFVQAFLDHFLPESIRDAKVQEFEMLVQTLYMMVTEYESHEGTTLTHRPPRNSDSFSPLSIQEQCSRASNLDPKEKGVLCNYSEKAHGGQSHKVVGLCFGCGYLRMADMDLEIASKQKKTLSRKRSKTLTSQIDFWSHLGLIEALETTLDLGPRLCNPTSKIRIDLRLSVVLFPMTLLYAYKDGDLFSANNFALNVIWLHWLAIMHDLMMSKGEQNLCNKR</sequence>
<keyword evidence="3" id="KW-1185">Reference proteome</keyword>
<dbReference type="InterPro" id="IPR005162">
    <property type="entry name" value="Retrotrans_gag_dom"/>
</dbReference>
<dbReference type="Proteomes" id="UP000026915">
    <property type="component" value="Chromosome 4"/>
</dbReference>
<accession>A0A061EEH9</accession>
<feature type="domain" description="Retrotransposon gag" evidence="1">
    <location>
        <begin position="19"/>
        <end position="87"/>
    </location>
</feature>
<evidence type="ECO:0000313" key="2">
    <source>
        <dbReference type="EMBL" id="EOY03341.1"/>
    </source>
</evidence>
<dbReference type="InParanoid" id="A0A061EEH9"/>
<organism evidence="2 3">
    <name type="scientific">Theobroma cacao</name>
    <name type="common">Cacao</name>
    <name type="synonym">Cocoa</name>
    <dbReference type="NCBI Taxonomy" id="3641"/>
    <lineage>
        <taxon>Eukaryota</taxon>
        <taxon>Viridiplantae</taxon>
        <taxon>Streptophyta</taxon>
        <taxon>Embryophyta</taxon>
        <taxon>Tracheophyta</taxon>
        <taxon>Spermatophyta</taxon>
        <taxon>Magnoliopsida</taxon>
        <taxon>eudicotyledons</taxon>
        <taxon>Gunneridae</taxon>
        <taxon>Pentapetalae</taxon>
        <taxon>rosids</taxon>
        <taxon>malvids</taxon>
        <taxon>Malvales</taxon>
        <taxon>Malvaceae</taxon>
        <taxon>Byttnerioideae</taxon>
        <taxon>Theobroma</taxon>
    </lineage>
</organism>
<reference evidence="2 3" key="1">
    <citation type="journal article" date="2013" name="Genome Biol.">
        <title>The genome sequence of the most widely cultivated cacao type and its use to identify candidate genes regulating pod color.</title>
        <authorList>
            <person name="Motamayor J.C."/>
            <person name="Mockaitis K."/>
            <person name="Schmutz J."/>
            <person name="Haiminen N."/>
            <person name="Iii D.L."/>
            <person name="Cornejo O."/>
            <person name="Findley S.D."/>
            <person name="Zheng P."/>
            <person name="Utro F."/>
            <person name="Royaert S."/>
            <person name="Saski C."/>
            <person name="Jenkins J."/>
            <person name="Podicheti R."/>
            <person name="Zhao M."/>
            <person name="Scheffler B.E."/>
            <person name="Stack J.C."/>
            <person name="Feltus F.A."/>
            <person name="Mustiga G.M."/>
            <person name="Amores F."/>
            <person name="Phillips W."/>
            <person name="Marelli J.P."/>
            <person name="May G.D."/>
            <person name="Shapiro H."/>
            <person name="Ma J."/>
            <person name="Bustamante C.D."/>
            <person name="Schnell R.J."/>
            <person name="Main D."/>
            <person name="Gilbert D."/>
            <person name="Parida L."/>
            <person name="Kuhn D.N."/>
        </authorList>
    </citation>
    <scope>NUCLEOTIDE SEQUENCE [LARGE SCALE GENOMIC DNA]</scope>
    <source>
        <strain evidence="3">cv. Matina 1-6</strain>
    </source>
</reference>
<name>A0A061EEH9_THECC</name>